<name>A0A2N3Y757_SACSN</name>
<dbReference type="OrthoDB" id="10000590at2"/>
<dbReference type="STRING" id="994479.GCA_000194155_04921"/>
<accession>A0A2N3Y757</accession>
<keyword evidence="2" id="KW-1185">Reference proteome</keyword>
<organism evidence="1 2">
    <name type="scientific">Saccharopolyspora spinosa</name>
    <dbReference type="NCBI Taxonomy" id="60894"/>
    <lineage>
        <taxon>Bacteria</taxon>
        <taxon>Bacillati</taxon>
        <taxon>Actinomycetota</taxon>
        <taxon>Actinomycetes</taxon>
        <taxon>Pseudonocardiales</taxon>
        <taxon>Pseudonocardiaceae</taxon>
        <taxon>Saccharopolyspora</taxon>
    </lineage>
</organism>
<dbReference type="RefSeq" id="WP_010310313.1">
    <property type="nucleotide sequence ID" value="NZ_CP061007.1"/>
</dbReference>
<comment type="caution">
    <text evidence="1">The sequence shown here is derived from an EMBL/GenBank/DDBJ whole genome shotgun (WGS) entry which is preliminary data.</text>
</comment>
<evidence type="ECO:0008006" key="3">
    <source>
        <dbReference type="Google" id="ProtNLM"/>
    </source>
</evidence>
<reference evidence="1" key="1">
    <citation type="submission" date="2017-12" db="EMBL/GenBank/DDBJ databases">
        <title>Sequencing the genomes of 1000 Actinobacteria strains.</title>
        <authorList>
            <person name="Klenk H.-P."/>
        </authorList>
    </citation>
    <scope>NUCLEOTIDE SEQUENCE [LARGE SCALE GENOMIC DNA]</scope>
    <source>
        <strain evidence="1">DSM 44228</strain>
    </source>
</reference>
<dbReference type="AlphaFoldDB" id="A0A2N3Y757"/>
<evidence type="ECO:0000313" key="2">
    <source>
        <dbReference type="Proteomes" id="UP000233786"/>
    </source>
</evidence>
<evidence type="ECO:0000313" key="1">
    <source>
        <dbReference type="EMBL" id="PKW18772.1"/>
    </source>
</evidence>
<gene>
    <name evidence="1" type="ORF">A8926_6900</name>
</gene>
<dbReference type="EMBL" id="PJNB01000001">
    <property type="protein sequence ID" value="PKW18772.1"/>
    <property type="molecule type" value="Genomic_DNA"/>
</dbReference>
<dbReference type="Proteomes" id="UP000233786">
    <property type="component" value="Unassembled WGS sequence"/>
</dbReference>
<sequence length="106" mass="11411">MPENRFTSTDKVLTEVAGITCAELDDTHPVDIVLKVIAENVAHHQDAAKRFADGNRHVFSLASCSDSGNYDAAVASMQALREPLSAAVDAYRQAHRTGPQETNTAT</sequence>
<protein>
    <recommendedName>
        <fullName evidence="3">Excreted virulence factor EspC (Type VII ESX diderm)</fullName>
    </recommendedName>
</protein>
<proteinExistence type="predicted"/>